<keyword evidence="1" id="KW-1133">Transmembrane helix</keyword>
<reference evidence="2 3" key="1">
    <citation type="submission" date="2016-10" db="EMBL/GenBank/DDBJ databases">
        <authorList>
            <person name="de Groot N.N."/>
        </authorList>
    </citation>
    <scope>NUCLEOTIDE SEQUENCE [LARGE SCALE GENOMIC DNA]</scope>
    <source>
        <strain evidence="2 3">DSM 16195</strain>
    </source>
</reference>
<evidence type="ECO:0000313" key="2">
    <source>
        <dbReference type="EMBL" id="SDE42873.1"/>
    </source>
</evidence>
<proteinExistence type="predicted"/>
<name>A0A1G7CUG9_9FLAO</name>
<dbReference type="RefSeq" id="WP_093140223.1">
    <property type="nucleotide sequence ID" value="NZ_BMWO01000001.1"/>
</dbReference>
<feature type="transmembrane region" description="Helical" evidence="1">
    <location>
        <begin position="31"/>
        <end position="50"/>
    </location>
</feature>
<keyword evidence="1" id="KW-0472">Membrane</keyword>
<organism evidence="2 3">
    <name type="scientific">Ulvibacter litoralis</name>
    <dbReference type="NCBI Taxonomy" id="227084"/>
    <lineage>
        <taxon>Bacteria</taxon>
        <taxon>Pseudomonadati</taxon>
        <taxon>Bacteroidota</taxon>
        <taxon>Flavobacteriia</taxon>
        <taxon>Flavobacteriales</taxon>
        <taxon>Flavobacteriaceae</taxon>
        <taxon>Ulvibacter</taxon>
    </lineage>
</organism>
<evidence type="ECO:0008006" key="4">
    <source>
        <dbReference type="Google" id="ProtNLM"/>
    </source>
</evidence>
<feature type="transmembrane region" description="Helical" evidence="1">
    <location>
        <begin position="5"/>
        <end position="25"/>
    </location>
</feature>
<accession>A0A1G7CUG9</accession>
<keyword evidence="1" id="KW-0812">Transmembrane</keyword>
<feature type="transmembrane region" description="Helical" evidence="1">
    <location>
        <begin position="111"/>
        <end position="137"/>
    </location>
</feature>
<sequence length="149" mass="16404">MGKIAIKYGIGTAVVLIVYFLLLKVVGLHEFPVLSVANGIIFGVGILIAMQKYKASGKSFFYQDGFQLGLVTGAIATILFSIFMALYIFQIDTEFAHAILDSWSLNYNKGGLIIIVTLIMMGFSTTLVLTLAFMQLLKDSWNATKHPEK</sequence>
<dbReference type="OrthoDB" id="1450060at2"/>
<gene>
    <name evidence="2" type="ORF">SAMN05421855_101572</name>
</gene>
<protein>
    <recommendedName>
        <fullName evidence="4">DUF4199 domain-containing protein</fullName>
    </recommendedName>
</protein>
<dbReference type="STRING" id="227084.SAMN05421855_101572"/>
<dbReference type="Proteomes" id="UP000199321">
    <property type="component" value="Unassembled WGS sequence"/>
</dbReference>
<feature type="transmembrane region" description="Helical" evidence="1">
    <location>
        <begin position="70"/>
        <end position="91"/>
    </location>
</feature>
<evidence type="ECO:0000256" key="1">
    <source>
        <dbReference type="SAM" id="Phobius"/>
    </source>
</evidence>
<keyword evidence="3" id="KW-1185">Reference proteome</keyword>
<dbReference type="AlphaFoldDB" id="A0A1G7CUG9"/>
<evidence type="ECO:0000313" key="3">
    <source>
        <dbReference type="Proteomes" id="UP000199321"/>
    </source>
</evidence>
<dbReference type="EMBL" id="FNBA01000001">
    <property type="protein sequence ID" value="SDE42873.1"/>
    <property type="molecule type" value="Genomic_DNA"/>
</dbReference>